<dbReference type="AlphaFoldDB" id="A0A1G4E820"/>
<dbReference type="Proteomes" id="UP000305196">
    <property type="component" value="Unassembled WGS sequence"/>
</dbReference>
<dbReference type="Pfam" id="PF05795">
    <property type="entry name" value="Plasmodium_Vir"/>
    <property type="match status" value="1"/>
</dbReference>
<name>A0A1G4E820_PLAVI</name>
<dbReference type="VEuPathDB" id="PlasmoDB:PVP01_0002850"/>
<evidence type="ECO:0000313" key="2">
    <source>
        <dbReference type="Proteomes" id="UP000305196"/>
    </source>
</evidence>
<protein>
    <submittedName>
        <fullName evidence="1">VIR protein</fullName>
    </submittedName>
</protein>
<sequence length="346" mass="40477">MRLSNVLEELKRSNLSFKNELNSEKFYESLHRLSDFRGYFKDCISLDELPYGTRIKIICAKVLKYLETINKKSYNQDDPYDVCLLLNYWVYSRLFDILQYKGEHYVHIAYGKLQSKWTDFLDDKSYHKLCKPITNMVNHNDWRKRKELYEYYVDYSPMKKIVDQYKQRCNEFYIYVENKAPLYKHFEELCPDPNPNKCPEFYNDCIKYNPEKVLSTFKCQQDIMNKRKADERSVAQRGNIHSGREPISEDSSVNMLTVGASQNLSGKSQTADNVGNILLGVVATSMTSGALYRFTPIGNMLRNIFGWSNNMRNMHGGDNGLFDYAPESFNLYSGGAVEHYIGYHQA</sequence>
<evidence type="ECO:0000313" key="1">
    <source>
        <dbReference type="EMBL" id="SCA60555.1"/>
    </source>
</evidence>
<reference evidence="1 2" key="1">
    <citation type="submission" date="2016-07" db="EMBL/GenBank/DDBJ databases">
        <authorList>
            <consortium name="Pathogen Informatics"/>
        </authorList>
    </citation>
    <scope>NUCLEOTIDE SEQUENCE [LARGE SCALE GENOMIC DNA]</scope>
</reference>
<dbReference type="VEuPathDB" id="PlasmoDB:PVX_029190"/>
<dbReference type="InterPro" id="IPR008780">
    <property type="entry name" value="Plasmodium_Vir"/>
</dbReference>
<accession>A0A1G4E820</accession>
<dbReference type="VEuPathDB" id="PlasmoDB:PVPAM_000018400"/>
<gene>
    <name evidence="1" type="ORF">PVC01_000082300</name>
</gene>
<dbReference type="VEuPathDB" id="PlasmoDB:PVW1_020026800"/>
<dbReference type="EMBL" id="FLYI01000277">
    <property type="protein sequence ID" value="SCA60555.1"/>
    <property type="molecule type" value="Genomic_DNA"/>
</dbReference>
<proteinExistence type="predicted"/>
<organism evidence="1 2">
    <name type="scientific">Plasmodium vivax</name>
    <name type="common">malaria parasite P. vivax</name>
    <dbReference type="NCBI Taxonomy" id="5855"/>
    <lineage>
        <taxon>Eukaryota</taxon>
        <taxon>Sar</taxon>
        <taxon>Alveolata</taxon>
        <taxon>Apicomplexa</taxon>
        <taxon>Aconoidasida</taxon>
        <taxon>Haemosporida</taxon>
        <taxon>Plasmodiidae</taxon>
        <taxon>Plasmodium</taxon>
        <taxon>Plasmodium (Plasmodium)</taxon>
    </lineage>
</organism>